<dbReference type="RefSeq" id="WP_183753465.1">
    <property type="nucleotide sequence ID" value="NZ_JACICC010000006.1"/>
</dbReference>
<protein>
    <submittedName>
        <fullName evidence="2">Quercetin dioxygenase-like cupin family protein</fullName>
    </submittedName>
</protein>
<dbReference type="InterPro" id="IPR013096">
    <property type="entry name" value="Cupin_2"/>
</dbReference>
<keyword evidence="2" id="KW-0560">Oxidoreductase</keyword>
<gene>
    <name evidence="2" type="ORF">FHS81_002569</name>
</gene>
<organism evidence="2 3">
    <name type="scientific">Pseudochelatococcus contaminans</name>
    <dbReference type="NCBI Taxonomy" id="1538103"/>
    <lineage>
        <taxon>Bacteria</taxon>
        <taxon>Pseudomonadati</taxon>
        <taxon>Pseudomonadota</taxon>
        <taxon>Alphaproteobacteria</taxon>
        <taxon>Hyphomicrobiales</taxon>
        <taxon>Chelatococcaceae</taxon>
        <taxon>Pseudochelatococcus</taxon>
    </lineage>
</organism>
<evidence type="ECO:0000313" key="2">
    <source>
        <dbReference type="EMBL" id="MBB3810468.1"/>
    </source>
</evidence>
<evidence type="ECO:0000259" key="1">
    <source>
        <dbReference type="Pfam" id="PF07883"/>
    </source>
</evidence>
<sequence>MSDKPIIKGPGFRGEVVGQLGAMTIIDAQVSGDIPAHAAETDEFAVVLSGRFAVRLEGSEQTCAAGDYLLVPAGMSHAIRVLEPGRLILIGAM</sequence>
<reference evidence="2 3" key="1">
    <citation type="submission" date="2020-08" db="EMBL/GenBank/DDBJ databases">
        <title>Genomic Encyclopedia of Type Strains, Phase IV (KMG-IV): sequencing the most valuable type-strain genomes for metagenomic binning, comparative biology and taxonomic classification.</title>
        <authorList>
            <person name="Goeker M."/>
        </authorList>
    </citation>
    <scope>NUCLEOTIDE SEQUENCE [LARGE SCALE GENOMIC DNA]</scope>
    <source>
        <strain evidence="2 3">DSM 28760</strain>
    </source>
</reference>
<proteinExistence type="predicted"/>
<accession>A0A7W6EHX5</accession>
<dbReference type="InterPro" id="IPR011051">
    <property type="entry name" value="RmlC_Cupin_sf"/>
</dbReference>
<dbReference type="AlphaFoldDB" id="A0A7W6EHX5"/>
<dbReference type="InterPro" id="IPR014710">
    <property type="entry name" value="RmlC-like_jellyroll"/>
</dbReference>
<dbReference type="GO" id="GO:0051213">
    <property type="term" value="F:dioxygenase activity"/>
    <property type="evidence" value="ECO:0007669"/>
    <property type="project" value="UniProtKB-KW"/>
</dbReference>
<keyword evidence="2" id="KW-0223">Dioxygenase</keyword>
<dbReference type="EMBL" id="JACICC010000006">
    <property type="protein sequence ID" value="MBB3810468.1"/>
    <property type="molecule type" value="Genomic_DNA"/>
</dbReference>
<keyword evidence="3" id="KW-1185">Reference proteome</keyword>
<comment type="caution">
    <text evidence="2">The sequence shown here is derived from an EMBL/GenBank/DDBJ whole genome shotgun (WGS) entry which is preliminary data.</text>
</comment>
<name>A0A7W6EHX5_9HYPH</name>
<dbReference type="Pfam" id="PF07883">
    <property type="entry name" value="Cupin_2"/>
    <property type="match status" value="1"/>
</dbReference>
<feature type="domain" description="Cupin type-2" evidence="1">
    <location>
        <begin position="29"/>
        <end position="89"/>
    </location>
</feature>
<dbReference type="Proteomes" id="UP000537592">
    <property type="component" value="Unassembled WGS sequence"/>
</dbReference>
<dbReference type="SUPFAM" id="SSF51182">
    <property type="entry name" value="RmlC-like cupins"/>
    <property type="match status" value="1"/>
</dbReference>
<evidence type="ECO:0000313" key="3">
    <source>
        <dbReference type="Proteomes" id="UP000537592"/>
    </source>
</evidence>
<dbReference type="Gene3D" id="2.60.120.10">
    <property type="entry name" value="Jelly Rolls"/>
    <property type="match status" value="1"/>
</dbReference>